<keyword evidence="5 8" id="KW-0812">Transmembrane</keyword>
<proteinExistence type="inferred from homology"/>
<comment type="similarity">
    <text evidence="2">Belongs to the binding-protein-dependent transport system permease family. CysTW subfamily.</text>
</comment>
<evidence type="ECO:0000256" key="7">
    <source>
        <dbReference type="ARBA" id="ARBA00023136"/>
    </source>
</evidence>
<protein>
    <submittedName>
        <fullName evidence="10">Putrescine ABC transporter permease PotH</fullName>
    </submittedName>
</protein>
<dbReference type="GO" id="GO:0005886">
    <property type="term" value="C:plasma membrane"/>
    <property type="evidence" value="ECO:0007669"/>
    <property type="project" value="UniProtKB-SubCell"/>
</dbReference>
<accession>A0A934TNI3</accession>
<evidence type="ECO:0000313" key="11">
    <source>
        <dbReference type="Proteomes" id="UP000706333"/>
    </source>
</evidence>
<sequence>MSARSRPWRWTARGLGALGLSGRTLVVAVPMLWLLLFFLVPFFVLGRISLAEPILARPPYTPLFERGPDGALVILANLENYRLLWADTLYRNAYLSSIRIAAVSTVFALLIGYPIAYYIARAPEPRRTILLLLVILPFWTSFLLRVYAWMGFLQREGLINSALLGLGLIDAPLVMMQTTFAVQLGIVYTYLPFMILPLYANLTKIDDAFFEASADLGAAPVVTFLTVTLPLSLPGIIAGCMLVFIPAIGEYVIPALLGGPDTLMIGRVLWDEFFSARDWTMASAVAIVMLVLVVAPVMWLQSWLDRRGLNG</sequence>
<evidence type="ECO:0000256" key="8">
    <source>
        <dbReference type="RuleBase" id="RU363032"/>
    </source>
</evidence>
<comment type="subcellular location">
    <subcellularLocation>
        <location evidence="1 8">Cell membrane</location>
        <topology evidence="1 8">Multi-pass membrane protein</topology>
    </subcellularLocation>
</comment>
<keyword evidence="4" id="KW-1003">Cell membrane</keyword>
<dbReference type="InterPro" id="IPR000515">
    <property type="entry name" value="MetI-like"/>
</dbReference>
<keyword evidence="11" id="KW-1185">Reference proteome</keyword>
<reference evidence="10" key="1">
    <citation type="submission" date="2017-05" db="EMBL/GenBank/DDBJ databases">
        <authorList>
            <person name="Imhoff J.F."/>
            <person name="Rahn T."/>
            <person name="Kuenzel S."/>
            <person name="Neulinger S.C."/>
        </authorList>
    </citation>
    <scope>NUCLEOTIDE SEQUENCE</scope>
    <source>
        <strain evidence="10">LMG 28126</strain>
    </source>
</reference>
<feature type="transmembrane region" description="Helical" evidence="8">
    <location>
        <begin position="20"/>
        <end position="44"/>
    </location>
</feature>
<dbReference type="GO" id="GO:0055085">
    <property type="term" value="P:transmembrane transport"/>
    <property type="evidence" value="ECO:0007669"/>
    <property type="project" value="InterPro"/>
</dbReference>
<dbReference type="CDD" id="cd06261">
    <property type="entry name" value="TM_PBP2"/>
    <property type="match status" value="1"/>
</dbReference>
<dbReference type="AlphaFoldDB" id="A0A934TNI3"/>
<dbReference type="SUPFAM" id="SSF161098">
    <property type="entry name" value="MetI-like"/>
    <property type="match status" value="1"/>
</dbReference>
<dbReference type="Gene3D" id="1.10.3720.10">
    <property type="entry name" value="MetI-like"/>
    <property type="match status" value="1"/>
</dbReference>
<dbReference type="PROSITE" id="PS50928">
    <property type="entry name" value="ABC_TM1"/>
    <property type="match status" value="1"/>
</dbReference>
<comment type="caution">
    <text evidence="10">The sequence shown here is derived from an EMBL/GenBank/DDBJ whole genome shotgun (WGS) entry which is preliminary data.</text>
</comment>
<feature type="transmembrane region" description="Helical" evidence="8">
    <location>
        <begin position="180"/>
        <end position="200"/>
    </location>
</feature>
<dbReference type="PANTHER" id="PTHR42929">
    <property type="entry name" value="INNER MEMBRANE ABC TRANSPORTER PERMEASE PROTEIN YDCU-RELATED-RELATED"/>
    <property type="match status" value="1"/>
</dbReference>
<evidence type="ECO:0000256" key="6">
    <source>
        <dbReference type="ARBA" id="ARBA00022989"/>
    </source>
</evidence>
<dbReference type="Proteomes" id="UP000706333">
    <property type="component" value="Unassembled WGS sequence"/>
</dbReference>
<evidence type="ECO:0000256" key="1">
    <source>
        <dbReference type="ARBA" id="ARBA00004651"/>
    </source>
</evidence>
<reference evidence="10" key="2">
    <citation type="journal article" date="2020" name="Microorganisms">
        <title>Osmotic Adaptation and Compatible Solute Biosynthesis of Phototrophic Bacteria as Revealed from Genome Analyses.</title>
        <authorList>
            <person name="Imhoff J.F."/>
            <person name="Rahn T."/>
            <person name="Kunzel S."/>
            <person name="Keller A."/>
            <person name="Neulinger S.C."/>
        </authorList>
    </citation>
    <scope>NUCLEOTIDE SEQUENCE</scope>
    <source>
        <strain evidence="10">LMG 28126</strain>
    </source>
</reference>
<keyword evidence="7 8" id="KW-0472">Membrane</keyword>
<evidence type="ECO:0000259" key="9">
    <source>
        <dbReference type="PROSITE" id="PS50928"/>
    </source>
</evidence>
<dbReference type="PANTHER" id="PTHR42929:SF3">
    <property type="entry name" value="PUTRESCINE TRANSPORT SYSTEM PERMEASE PROTEIN POTH"/>
    <property type="match status" value="1"/>
</dbReference>
<evidence type="ECO:0000256" key="2">
    <source>
        <dbReference type="ARBA" id="ARBA00007069"/>
    </source>
</evidence>
<dbReference type="EMBL" id="NHSD01000327">
    <property type="protein sequence ID" value="MBK5928836.1"/>
    <property type="molecule type" value="Genomic_DNA"/>
</dbReference>
<dbReference type="Pfam" id="PF00528">
    <property type="entry name" value="BPD_transp_1"/>
    <property type="match status" value="1"/>
</dbReference>
<feature type="transmembrane region" description="Helical" evidence="8">
    <location>
        <begin position="282"/>
        <end position="304"/>
    </location>
</feature>
<feature type="domain" description="ABC transmembrane type-1" evidence="9">
    <location>
        <begin position="94"/>
        <end position="300"/>
    </location>
</feature>
<gene>
    <name evidence="10" type="ORF">CCR87_16085</name>
</gene>
<dbReference type="InterPro" id="IPR035906">
    <property type="entry name" value="MetI-like_sf"/>
</dbReference>
<name>A0A934TNI3_9RHOB</name>
<keyword evidence="6 8" id="KW-1133">Transmembrane helix</keyword>
<evidence type="ECO:0000256" key="3">
    <source>
        <dbReference type="ARBA" id="ARBA00022448"/>
    </source>
</evidence>
<feature type="transmembrane region" description="Helical" evidence="8">
    <location>
        <begin position="129"/>
        <end position="150"/>
    </location>
</feature>
<feature type="transmembrane region" description="Helical" evidence="8">
    <location>
        <begin position="93"/>
        <end position="117"/>
    </location>
</feature>
<organism evidence="10 11">
    <name type="scientific">Rhodobaculum claviforme</name>
    <dbReference type="NCBI Taxonomy" id="1549854"/>
    <lineage>
        <taxon>Bacteria</taxon>
        <taxon>Pseudomonadati</taxon>
        <taxon>Pseudomonadota</taxon>
        <taxon>Alphaproteobacteria</taxon>
        <taxon>Rhodobacterales</taxon>
        <taxon>Paracoccaceae</taxon>
        <taxon>Rhodobaculum</taxon>
    </lineage>
</organism>
<evidence type="ECO:0000256" key="5">
    <source>
        <dbReference type="ARBA" id="ARBA00022692"/>
    </source>
</evidence>
<evidence type="ECO:0000313" key="10">
    <source>
        <dbReference type="EMBL" id="MBK5928836.1"/>
    </source>
</evidence>
<evidence type="ECO:0000256" key="4">
    <source>
        <dbReference type="ARBA" id="ARBA00022475"/>
    </source>
</evidence>
<keyword evidence="3 8" id="KW-0813">Transport</keyword>